<dbReference type="Gene3D" id="3.40.50.720">
    <property type="entry name" value="NAD(P)-binding Rossmann-like Domain"/>
    <property type="match status" value="1"/>
</dbReference>
<keyword evidence="4" id="KW-0560">Oxidoreductase</keyword>
<comment type="catalytic activity">
    <reaction evidence="4">
        <text>a long-chain fatty acyl-CoA + 2 NADPH + 2 H(+) = a long-chain primary fatty alcohol + 2 NADP(+) + CoA</text>
        <dbReference type="Rhea" id="RHEA:52716"/>
        <dbReference type="ChEBI" id="CHEBI:15378"/>
        <dbReference type="ChEBI" id="CHEBI:57287"/>
        <dbReference type="ChEBI" id="CHEBI:57783"/>
        <dbReference type="ChEBI" id="CHEBI:58349"/>
        <dbReference type="ChEBI" id="CHEBI:77396"/>
        <dbReference type="ChEBI" id="CHEBI:83139"/>
        <dbReference type="EC" id="1.2.1.84"/>
    </reaction>
</comment>
<evidence type="ECO:0000313" key="8">
    <source>
        <dbReference type="Proteomes" id="UP000006038"/>
    </source>
</evidence>
<proteinExistence type="inferred from homology"/>
<dbReference type="InterPro" id="IPR033640">
    <property type="entry name" value="FAR_C"/>
</dbReference>
<reference evidence="7" key="1">
    <citation type="journal article" date="2013" name="Nat. Commun.">
        <title>Whole-genome sequencing of Oryza brachyantha reveals mechanisms underlying Oryza genome evolution.</title>
        <authorList>
            <person name="Chen J."/>
            <person name="Huang Q."/>
            <person name="Gao D."/>
            <person name="Wang J."/>
            <person name="Lang Y."/>
            <person name="Liu T."/>
            <person name="Li B."/>
            <person name="Bai Z."/>
            <person name="Luis Goicoechea J."/>
            <person name="Liang C."/>
            <person name="Chen C."/>
            <person name="Zhang W."/>
            <person name="Sun S."/>
            <person name="Liao Y."/>
            <person name="Zhang X."/>
            <person name="Yang L."/>
            <person name="Song C."/>
            <person name="Wang M."/>
            <person name="Shi J."/>
            <person name="Liu G."/>
            <person name="Liu J."/>
            <person name="Zhou H."/>
            <person name="Zhou W."/>
            <person name="Yu Q."/>
            <person name="An N."/>
            <person name="Chen Y."/>
            <person name="Cai Q."/>
            <person name="Wang B."/>
            <person name="Liu B."/>
            <person name="Min J."/>
            <person name="Huang Y."/>
            <person name="Wu H."/>
            <person name="Li Z."/>
            <person name="Zhang Y."/>
            <person name="Yin Y."/>
            <person name="Song W."/>
            <person name="Jiang J."/>
            <person name="Jackson S.A."/>
            <person name="Wing R.A."/>
            <person name="Wang J."/>
            <person name="Chen M."/>
        </authorList>
    </citation>
    <scope>NUCLEOTIDE SEQUENCE [LARGE SCALE GENOMIC DNA]</scope>
    <source>
        <strain evidence="7">cv. IRGC 101232</strain>
    </source>
</reference>
<dbReference type="GO" id="GO:0010345">
    <property type="term" value="P:suberin biosynthetic process"/>
    <property type="evidence" value="ECO:0007669"/>
    <property type="project" value="TreeGrafter"/>
</dbReference>
<evidence type="ECO:0000313" key="7">
    <source>
        <dbReference type="EnsemblPlants" id="OB04G16730.1"/>
    </source>
</evidence>
<dbReference type="STRING" id="4533.J3LWZ8"/>
<feature type="domain" description="Thioester reductase (TE)" evidence="6">
    <location>
        <begin position="25"/>
        <end position="230"/>
    </location>
</feature>
<keyword evidence="8" id="KW-1185">Reference proteome</keyword>
<keyword evidence="2 4" id="KW-0444">Lipid biosynthesis</keyword>
<dbReference type="InterPro" id="IPR036291">
    <property type="entry name" value="NAD(P)-bd_dom_sf"/>
</dbReference>
<protein>
    <recommendedName>
        <fullName evidence="4">Fatty acyl-CoA reductase</fullName>
        <ecNumber evidence="4">1.2.1.84</ecNumber>
    </recommendedName>
</protein>
<evidence type="ECO:0000259" key="6">
    <source>
        <dbReference type="Pfam" id="PF07993"/>
    </source>
</evidence>
<dbReference type="CDD" id="cd09071">
    <property type="entry name" value="FAR_C"/>
    <property type="match status" value="1"/>
</dbReference>
<evidence type="ECO:0000259" key="5">
    <source>
        <dbReference type="Pfam" id="PF03015"/>
    </source>
</evidence>
<dbReference type="GO" id="GO:0102965">
    <property type="term" value="F:alcohol-forming long-chain fatty acyl-CoA reductase activity"/>
    <property type="evidence" value="ECO:0007669"/>
    <property type="project" value="UniProtKB-EC"/>
</dbReference>
<evidence type="ECO:0000256" key="4">
    <source>
        <dbReference type="RuleBase" id="RU363097"/>
    </source>
</evidence>
<dbReference type="Gramene" id="OB04G16730.1">
    <property type="protein sequence ID" value="OB04G16730.1"/>
    <property type="gene ID" value="OB04G16730"/>
</dbReference>
<feature type="domain" description="Fatty acyl-CoA reductase C-terminal" evidence="5">
    <location>
        <begin position="324"/>
        <end position="411"/>
    </location>
</feature>
<dbReference type="PANTHER" id="PTHR11011:SF57">
    <property type="entry name" value="FATTY ACYL-COA REDUCTASE"/>
    <property type="match status" value="1"/>
</dbReference>
<evidence type="ECO:0000256" key="2">
    <source>
        <dbReference type="ARBA" id="ARBA00022516"/>
    </source>
</evidence>
<comment type="similarity">
    <text evidence="1 4">Belongs to the fatty acyl-CoA reductase family.</text>
</comment>
<comment type="function">
    <text evidence="4">Catalyzes the reduction of fatty acyl-CoA to fatty alcohols.</text>
</comment>
<dbReference type="EC" id="1.2.1.84" evidence="4"/>
<dbReference type="GO" id="GO:0080019">
    <property type="term" value="F:alcohol-forming very long-chain fatty acyl-CoA reductase activity"/>
    <property type="evidence" value="ECO:0007669"/>
    <property type="project" value="InterPro"/>
</dbReference>
<keyword evidence="3 4" id="KW-0443">Lipid metabolism</keyword>
<dbReference type="EnsemblPlants" id="OB04G16730.1">
    <property type="protein sequence ID" value="OB04G16730.1"/>
    <property type="gene ID" value="OB04G16730"/>
</dbReference>
<dbReference type="Proteomes" id="UP000006038">
    <property type="component" value="Chromosome 4"/>
</dbReference>
<dbReference type="HOGENOM" id="CLU_024661_4_0_1"/>
<dbReference type="PANTHER" id="PTHR11011">
    <property type="entry name" value="MALE STERILITY PROTEIN 2-RELATED"/>
    <property type="match status" value="1"/>
</dbReference>
<dbReference type="Pfam" id="PF03015">
    <property type="entry name" value="Sterile"/>
    <property type="match status" value="1"/>
</dbReference>
<dbReference type="GO" id="GO:0035336">
    <property type="term" value="P:long-chain fatty-acyl-CoA metabolic process"/>
    <property type="evidence" value="ECO:0007669"/>
    <property type="project" value="TreeGrafter"/>
</dbReference>
<dbReference type="InterPro" id="IPR026055">
    <property type="entry name" value="FAR"/>
</dbReference>
<dbReference type="Pfam" id="PF07993">
    <property type="entry name" value="NAD_binding_4"/>
    <property type="match status" value="1"/>
</dbReference>
<accession>J3LWZ8</accession>
<keyword evidence="4" id="KW-0521">NADP</keyword>
<reference evidence="7" key="2">
    <citation type="submission" date="2013-04" db="UniProtKB">
        <authorList>
            <consortium name="EnsemblPlants"/>
        </authorList>
    </citation>
    <scope>IDENTIFICATION</scope>
</reference>
<evidence type="ECO:0000256" key="1">
    <source>
        <dbReference type="ARBA" id="ARBA00005928"/>
    </source>
</evidence>
<evidence type="ECO:0000256" key="3">
    <source>
        <dbReference type="ARBA" id="ARBA00023098"/>
    </source>
</evidence>
<dbReference type="SUPFAM" id="SSF51735">
    <property type="entry name" value="NAD(P)-binding Rossmann-fold domains"/>
    <property type="match status" value="1"/>
</dbReference>
<name>J3LWZ8_ORYBR</name>
<dbReference type="AlphaFoldDB" id="J3LWZ8"/>
<organism evidence="7">
    <name type="scientific">Oryza brachyantha</name>
    <name type="common">malo sina</name>
    <dbReference type="NCBI Taxonomy" id="4533"/>
    <lineage>
        <taxon>Eukaryota</taxon>
        <taxon>Viridiplantae</taxon>
        <taxon>Streptophyta</taxon>
        <taxon>Embryophyta</taxon>
        <taxon>Tracheophyta</taxon>
        <taxon>Spermatophyta</taxon>
        <taxon>Magnoliopsida</taxon>
        <taxon>Liliopsida</taxon>
        <taxon>Poales</taxon>
        <taxon>Poaceae</taxon>
        <taxon>BOP clade</taxon>
        <taxon>Oryzoideae</taxon>
        <taxon>Oryzeae</taxon>
        <taxon>Oryzinae</taxon>
        <taxon>Oryza</taxon>
    </lineage>
</organism>
<dbReference type="eggNOG" id="KOG1221">
    <property type="taxonomic scope" value="Eukaryota"/>
</dbReference>
<sequence>MKRKPTGYKNSIYMKKIFILIGPIYRYDVALASNTTSVSHICEFAHKCPRLKMLLHVSTAYLTGYEVGLLPENLFQIGEARREGCHLDIEAEVQLMHKVKSQLRMSSSDDKLEKKTMKDLGLERAKHFGWQNTYVFTKAMGEMFLGHLGQDLPVVIVRPSIVTSTIKDPMPGWIDGLTRGLDTIIVGYNYQKLPCFVVDDDAFIHAIFFVNKKERYYMLEIPGDMVINAMMVAMATHWGKPAHVLYNVSSPLHASVVLESMYSSFRTNPRTRANGRIIKNKRIPMFKKFADFRAYMILRYKLPLEFTGLIGNYLVKSTQLLHSVNVLLGGVFDQYYRKAHKGYNSLMLLAKLYAPFSLFKGCFDNTNLKKLSMAMATSCENDDASSLFHLDTSCINWSSYLINIHIPAVLEFANASTQEKKAGRS</sequence>
<dbReference type="InterPro" id="IPR013120">
    <property type="entry name" value="FAR_NAD-bd"/>
</dbReference>